<feature type="signal peptide" evidence="9">
    <location>
        <begin position="1"/>
        <end position="16"/>
    </location>
</feature>
<dbReference type="GO" id="GO:0016757">
    <property type="term" value="F:glycosyltransferase activity"/>
    <property type="evidence" value="ECO:0007669"/>
    <property type="project" value="UniProtKB-UniRule"/>
</dbReference>
<dbReference type="EMBL" id="JALJOQ010000168">
    <property type="protein sequence ID" value="KAK9792056.1"/>
    <property type="molecule type" value="Genomic_DNA"/>
</dbReference>
<evidence type="ECO:0000256" key="1">
    <source>
        <dbReference type="ARBA" id="ARBA00004167"/>
    </source>
</evidence>
<keyword evidence="7" id="KW-0472">Membrane</keyword>
<accession>A0AAW1NRT0</accession>
<comment type="similarity">
    <text evidence="2 8">Belongs to the glycosyltransferase 92 family.</text>
</comment>
<evidence type="ECO:0000256" key="8">
    <source>
        <dbReference type="RuleBase" id="RU366017"/>
    </source>
</evidence>
<dbReference type="InterPro" id="IPR008166">
    <property type="entry name" value="Glyco_transf_92"/>
</dbReference>
<feature type="chain" id="PRO_5043856004" description="Glycosyltransferase family 92 protein" evidence="9">
    <location>
        <begin position="17"/>
        <end position="305"/>
    </location>
</feature>
<dbReference type="PANTHER" id="PTHR21461:SF69">
    <property type="entry name" value="GLYCOSYLTRANSFERASE FAMILY 92 PROTEIN"/>
    <property type="match status" value="1"/>
</dbReference>
<gene>
    <name evidence="10" type="ORF">WJX73_010184</name>
</gene>
<keyword evidence="11" id="KW-1185">Reference proteome</keyword>
<name>A0AAW1NRT0_9CHLO</name>
<organism evidence="10 11">
    <name type="scientific">Symbiochloris irregularis</name>
    <dbReference type="NCBI Taxonomy" id="706552"/>
    <lineage>
        <taxon>Eukaryota</taxon>
        <taxon>Viridiplantae</taxon>
        <taxon>Chlorophyta</taxon>
        <taxon>core chlorophytes</taxon>
        <taxon>Trebouxiophyceae</taxon>
        <taxon>Trebouxiales</taxon>
        <taxon>Trebouxiaceae</taxon>
        <taxon>Symbiochloris</taxon>
    </lineage>
</organism>
<dbReference type="AlphaFoldDB" id="A0AAW1NRT0"/>
<evidence type="ECO:0000256" key="4">
    <source>
        <dbReference type="ARBA" id="ARBA00022679"/>
    </source>
</evidence>
<keyword evidence="9" id="KW-0732">Signal</keyword>
<dbReference type="Pfam" id="PF01697">
    <property type="entry name" value="Glyco_transf_92"/>
    <property type="match status" value="1"/>
</dbReference>
<dbReference type="PANTHER" id="PTHR21461">
    <property type="entry name" value="GLYCOSYLTRANSFERASE FAMILY 92 PROTEIN"/>
    <property type="match status" value="1"/>
</dbReference>
<keyword evidence="6" id="KW-1133">Transmembrane helix</keyword>
<comment type="caution">
    <text evidence="10">The sequence shown here is derived from an EMBL/GenBank/DDBJ whole genome shotgun (WGS) entry which is preliminary data.</text>
</comment>
<evidence type="ECO:0000256" key="5">
    <source>
        <dbReference type="ARBA" id="ARBA00022692"/>
    </source>
</evidence>
<evidence type="ECO:0000256" key="6">
    <source>
        <dbReference type="ARBA" id="ARBA00022989"/>
    </source>
</evidence>
<evidence type="ECO:0000256" key="7">
    <source>
        <dbReference type="ARBA" id="ARBA00023136"/>
    </source>
</evidence>
<dbReference type="GO" id="GO:0005737">
    <property type="term" value="C:cytoplasm"/>
    <property type="evidence" value="ECO:0007669"/>
    <property type="project" value="TreeGrafter"/>
</dbReference>
<keyword evidence="3 8" id="KW-0328">Glycosyltransferase</keyword>
<dbReference type="EC" id="2.4.1.-" evidence="8"/>
<evidence type="ECO:0000256" key="9">
    <source>
        <dbReference type="SAM" id="SignalP"/>
    </source>
</evidence>
<dbReference type="GO" id="GO:0016020">
    <property type="term" value="C:membrane"/>
    <property type="evidence" value="ECO:0007669"/>
    <property type="project" value="UniProtKB-SubCell"/>
</dbReference>
<reference evidence="10 11" key="1">
    <citation type="journal article" date="2024" name="Nat. Commun.">
        <title>Phylogenomics reveals the evolutionary origins of lichenization in chlorophyte algae.</title>
        <authorList>
            <person name="Puginier C."/>
            <person name="Libourel C."/>
            <person name="Otte J."/>
            <person name="Skaloud P."/>
            <person name="Haon M."/>
            <person name="Grisel S."/>
            <person name="Petersen M."/>
            <person name="Berrin J.G."/>
            <person name="Delaux P.M."/>
            <person name="Dal Grande F."/>
            <person name="Keller J."/>
        </authorList>
    </citation>
    <scope>NUCLEOTIDE SEQUENCE [LARGE SCALE GENOMIC DNA]</scope>
    <source>
        <strain evidence="10 11">SAG 2036</strain>
    </source>
</reference>
<evidence type="ECO:0000313" key="10">
    <source>
        <dbReference type="EMBL" id="KAK9792056.1"/>
    </source>
</evidence>
<keyword evidence="4 8" id="KW-0808">Transferase</keyword>
<proteinExistence type="inferred from homology"/>
<evidence type="ECO:0000256" key="2">
    <source>
        <dbReference type="ARBA" id="ARBA00007647"/>
    </source>
</evidence>
<dbReference type="Proteomes" id="UP001465755">
    <property type="component" value="Unassembled WGS sequence"/>
</dbReference>
<protein>
    <recommendedName>
        <fullName evidence="8">Glycosyltransferase family 92 protein</fullName>
        <ecNumber evidence="8">2.4.1.-</ecNumber>
    </recommendedName>
</protein>
<comment type="subcellular location">
    <subcellularLocation>
        <location evidence="1">Membrane</location>
        <topology evidence="1">Single-pass membrane protein</topology>
    </subcellularLocation>
</comment>
<keyword evidence="5" id="KW-0812">Transmembrane</keyword>
<sequence>MTQSGALLALFGSVSARRLTYLDYSPVALCLAVKDEHKDLREWVTYHVELGVSRFYIYDNNSSMPLMHELTDFIKAEVVEYHYLVGKGLRYPQFEIYNRCLRMYRDSHTFMGFIDADEFIVIPDGRKIEEVLTPYEKYGGLVINWRQIGYSGHDARPDGGILANYWQCFAEDDDNNRHVKTIVVTKHATTSRGAHCFNYKPGSTAVNVRFEPVDGPFSWPPDFSQIFLYHYVTKSREDYKAKMIRGSGAGNHKPENFFGIVNTLSTSNCTLLLEQGKNRSQWISRSDAPAHIEHRRYVVSRHALH</sequence>
<evidence type="ECO:0000256" key="3">
    <source>
        <dbReference type="ARBA" id="ARBA00022676"/>
    </source>
</evidence>
<evidence type="ECO:0000313" key="11">
    <source>
        <dbReference type="Proteomes" id="UP001465755"/>
    </source>
</evidence>